<feature type="region of interest" description="Disordered" evidence="1">
    <location>
        <begin position="291"/>
        <end position="311"/>
    </location>
</feature>
<name>A0A371GHF0_MUCPR</name>
<dbReference type="Gene3D" id="3.30.420.10">
    <property type="entry name" value="Ribonuclease H-like superfamily/Ribonuclease H"/>
    <property type="match status" value="1"/>
</dbReference>
<dbReference type="AlphaFoldDB" id="A0A371GHF0"/>
<evidence type="ECO:0000313" key="4">
    <source>
        <dbReference type="Proteomes" id="UP000257109"/>
    </source>
</evidence>
<reference evidence="3" key="1">
    <citation type="submission" date="2018-05" db="EMBL/GenBank/DDBJ databases">
        <title>Draft genome of Mucuna pruriens seed.</title>
        <authorList>
            <person name="Nnadi N.E."/>
            <person name="Vos R."/>
            <person name="Hasami M.H."/>
            <person name="Devisetty U.K."/>
            <person name="Aguiy J.C."/>
        </authorList>
    </citation>
    <scope>NUCLEOTIDE SEQUENCE [LARGE SCALE GENOMIC DNA]</scope>
    <source>
        <strain evidence="3">JCA_2017</strain>
    </source>
</reference>
<dbReference type="EMBL" id="QJKJ01005523">
    <property type="protein sequence ID" value="RDX89964.1"/>
    <property type="molecule type" value="Genomic_DNA"/>
</dbReference>
<protein>
    <recommendedName>
        <fullName evidence="2">RNase H type-1 domain-containing protein</fullName>
    </recommendedName>
</protein>
<dbReference type="InterPro" id="IPR036397">
    <property type="entry name" value="RNaseH_sf"/>
</dbReference>
<sequence length="311" mass="35841">MRTSWQQKKDEQEIDPGKWKLWFNEASNLLENGIGAVLASLKGQYFPFLARLGFDCTNNMAEYKACAMGITMAIEHQISKHKVFGDSVLVIYQLRGECETRDAKLIPYHAHIMALSEHFDEISFHYVPRDENQMVDALATLSAMLQANQNKEMTIHFQQQTDKLIFSRLNNVDSLSARCRVALNRDWSDMFSAKPYLTRSQLSADRHNIVRLTLFRTKMQEIRGWLQINDGSPLLAKKLRIKSTRVRWQAKRSPLTTFGLSVLDFAMGRSLLGCWAVELTGLGRSRFDRDDSPRSRLLMGQDRPDLSYKMK</sequence>
<comment type="caution">
    <text evidence="3">The sequence shown here is derived from an EMBL/GenBank/DDBJ whole genome shotgun (WGS) entry which is preliminary data.</text>
</comment>
<dbReference type="CDD" id="cd09279">
    <property type="entry name" value="RNase_HI_like"/>
    <property type="match status" value="1"/>
</dbReference>
<dbReference type="Proteomes" id="UP000257109">
    <property type="component" value="Unassembled WGS sequence"/>
</dbReference>
<dbReference type="InterPro" id="IPR012337">
    <property type="entry name" value="RNaseH-like_sf"/>
</dbReference>
<dbReference type="GO" id="GO:0003676">
    <property type="term" value="F:nucleic acid binding"/>
    <property type="evidence" value="ECO:0007669"/>
    <property type="project" value="InterPro"/>
</dbReference>
<evidence type="ECO:0000313" key="3">
    <source>
        <dbReference type="EMBL" id="RDX89964.1"/>
    </source>
</evidence>
<dbReference type="InterPro" id="IPR002156">
    <property type="entry name" value="RNaseH_domain"/>
</dbReference>
<dbReference type="Pfam" id="PF13456">
    <property type="entry name" value="RVT_3"/>
    <property type="match status" value="1"/>
</dbReference>
<dbReference type="SUPFAM" id="SSF53098">
    <property type="entry name" value="Ribonuclease H-like"/>
    <property type="match status" value="1"/>
</dbReference>
<gene>
    <name evidence="3" type="ORF">CR513_28217</name>
</gene>
<dbReference type="GO" id="GO:0004523">
    <property type="term" value="F:RNA-DNA hybrid ribonuclease activity"/>
    <property type="evidence" value="ECO:0007669"/>
    <property type="project" value="InterPro"/>
</dbReference>
<evidence type="ECO:0000259" key="2">
    <source>
        <dbReference type="Pfam" id="PF13456"/>
    </source>
</evidence>
<dbReference type="OrthoDB" id="2016287at2759"/>
<dbReference type="PANTHER" id="PTHR48475:SF1">
    <property type="entry name" value="RNASE H TYPE-1 DOMAIN-CONTAINING PROTEIN"/>
    <property type="match status" value="1"/>
</dbReference>
<feature type="non-terminal residue" evidence="3">
    <location>
        <position position="1"/>
    </location>
</feature>
<feature type="compositionally biased region" description="Basic and acidic residues" evidence="1">
    <location>
        <begin position="302"/>
        <end position="311"/>
    </location>
</feature>
<dbReference type="PANTHER" id="PTHR48475">
    <property type="entry name" value="RIBONUCLEASE H"/>
    <property type="match status" value="1"/>
</dbReference>
<dbReference type="STRING" id="157652.A0A371GHF0"/>
<keyword evidence="4" id="KW-1185">Reference proteome</keyword>
<organism evidence="3 4">
    <name type="scientific">Mucuna pruriens</name>
    <name type="common">Velvet bean</name>
    <name type="synonym">Dolichos pruriens</name>
    <dbReference type="NCBI Taxonomy" id="157652"/>
    <lineage>
        <taxon>Eukaryota</taxon>
        <taxon>Viridiplantae</taxon>
        <taxon>Streptophyta</taxon>
        <taxon>Embryophyta</taxon>
        <taxon>Tracheophyta</taxon>
        <taxon>Spermatophyta</taxon>
        <taxon>Magnoliopsida</taxon>
        <taxon>eudicotyledons</taxon>
        <taxon>Gunneridae</taxon>
        <taxon>Pentapetalae</taxon>
        <taxon>rosids</taxon>
        <taxon>fabids</taxon>
        <taxon>Fabales</taxon>
        <taxon>Fabaceae</taxon>
        <taxon>Papilionoideae</taxon>
        <taxon>50 kb inversion clade</taxon>
        <taxon>NPAAA clade</taxon>
        <taxon>indigoferoid/millettioid clade</taxon>
        <taxon>Phaseoleae</taxon>
        <taxon>Mucuna</taxon>
    </lineage>
</organism>
<feature type="domain" description="RNase H type-1" evidence="2">
    <location>
        <begin position="33"/>
        <end position="140"/>
    </location>
</feature>
<accession>A0A371GHF0</accession>
<proteinExistence type="predicted"/>
<evidence type="ECO:0000256" key="1">
    <source>
        <dbReference type="SAM" id="MobiDB-lite"/>
    </source>
</evidence>